<gene>
    <name evidence="3" type="ORF">M4486_06695</name>
</gene>
<dbReference type="InterPro" id="IPR007139">
    <property type="entry name" value="DUF349"/>
</dbReference>
<reference evidence="3" key="1">
    <citation type="submission" date="2022-05" db="EMBL/GenBank/DDBJ databases">
        <title>Genomic analysis of Brachybacterium sp. CBA3104.</title>
        <authorList>
            <person name="Roh S.W."/>
            <person name="Kim Y.B."/>
            <person name="Kim Y."/>
        </authorList>
    </citation>
    <scope>NUCLEOTIDE SEQUENCE</scope>
    <source>
        <strain evidence="3">CBA3104</strain>
    </source>
</reference>
<feature type="compositionally biased region" description="Pro residues" evidence="2">
    <location>
        <begin position="87"/>
        <end position="103"/>
    </location>
</feature>
<feature type="region of interest" description="Disordered" evidence="2">
    <location>
        <begin position="478"/>
        <end position="499"/>
    </location>
</feature>
<feature type="region of interest" description="Disordered" evidence="2">
    <location>
        <begin position="1"/>
        <end position="122"/>
    </location>
</feature>
<name>A0ABY4NC16_9MICO</name>
<evidence type="ECO:0000313" key="4">
    <source>
        <dbReference type="Proteomes" id="UP001055868"/>
    </source>
</evidence>
<accession>A0ABY4NC16</accession>
<proteinExistence type="predicted"/>
<sequence>MSESETPDATAPDGATPDASTTEGATSDGATTQAATPDAAAEGATPDTAPETATSDADDEATTPESATESESGTSEAAAPESAAPAAPAPRPTPRPTPRPGTPSPAALAGRRPSAPLIPVAPPVQEYDDAAIQEALAFGTLEEDGTVSVQDGTQKRSLGTAASTDREEALAPFARAYLDLVAFLDVTQQRLAAPQLTQADLNRLLENLRKNMKEPQVIGDIPALRARASELRENAKEKIHTLEEERLQARDAATAERTAFVESIEQLVETEPERMSWKSAGETMRGMVGTWKSMQKEGPSLERSTEDALWKRLSTARSAFDRKRRQFFSHLDEQHAEAEKVREDIIRRAEEMKDSTDWGPTVRAYRSLMDEWRAAPRGNRKKDDAQWARFKAAQDTFFAARNEDLAASDAEQKENLKVKEALLAEAEAVDPAEDLDGARAALHRIQDRWDEAGKVPRGDMRRIEDRLRTFERSLKQAEDAEWRRTDPRTRARVEGASSQLQEAISSYEDDLEKARATGDPAKIAKAEEALRARREWLEVIERSARDLG</sequence>
<keyword evidence="1" id="KW-0175">Coiled coil</keyword>
<dbReference type="RefSeq" id="WP_249480368.1">
    <property type="nucleotide sequence ID" value="NZ_CP097218.1"/>
</dbReference>
<evidence type="ECO:0000256" key="2">
    <source>
        <dbReference type="SAM" id="MobiDB-lite"/>
    </source>
</evidence>
<feature type="coiled-coil region" evidence="1">
    <location>
        <begin position="225"/>
        <end position="252"/>
    </location>
</feature>
<feature type="compositionally biased region" description="Low complexity" evidence="2">
    <location>
        <begin position="7"/>
        <end position="55"/>
    </location>
</feature>
<evidence type="ECO:0000256" key="1">
    <source>
        <dbReference type="SAM" id="Coils"/>
    </source>
</evidence>
<dbReference type="EMBL" id="CP097218">
    <property type="protein sequence ID" value="UQN30979.1"/>
    <property type="molecule type" value="Genomic_DNA"/>
</dbReference>
<feature type="compositionally biased region" description="Low complexity" evidence="2">
    <location>
        <begin position="63"/>
        <end position="86"/>
    </location>
</feature>
<protein>
    <submittedName>
        <fullName evidence="3">DUF349 domain-containing protein</fullName>
    </submittedName>
</protein>
<feature type="compositionally biased region" description="Basic and acidic residues" evidence="2">
    <location>
        <begin position="478"/>
        <end position="493"/>
    </location>
</feature>
<dbReference type="Pfam" id="PF03993">
    <property type="entry name" value="DUF349"/>
    <property type="match status" value="3"/>
</dbReference>
<evidence type="ECO:0000313" key="3">
    <source>
        <dbReference type="EMBL" id="UQN30979.1"/>
    </source>
</evidence>
<organism evidence="3 4">
    <name type="scientific">Brachybacterium kimchii</name>
    <dbReference type="NCBI Taxonomy" id="2942909"/>
    <lineage>
        <taxon>Bacteria</taxon>
        <taxon>Bacillati</taxon>
        <taxon>Actinomycetota</taxon>
        <taxon>Actinomycetes</taxon>
        <taxon>Micrococcales</taxon>
        <taxon>Dermabacteraceae</taxon>
        <taxon>Brachybacterium</taxon>
    </lineage>
</organism>
<keyword evidence="4" id="KW-1185">Reference proteome</keyword>
<dbReference type="Proteomes" id="UP001055868">
    <property type="component" value="Chromosome"/>
</dbReference>